<feature type="transmembrane region" description="Helical" evidence="2">
    <location>
        <begin position="430"/>
        <end position="449"/>
    </location>
</feature>
<dbReference type="InterPro" id="IPR032807">
    <property type="entry name" value="GNVR"/>
</dbReference>
<dbReference type="Pfam" id="PF13807">
    <property type="entry name" value="GNVR"/>
    <property type="match status" value="1"/>
</dbReference>
<dbReference type="EMBL" id="FNQJ01000022">
    <property type="protein sequence ID" value="SEA67185.1"/>
    <property type="molecule type" value="Genomic_DNA"/>
</dbReference>
<dbReference type="PANTHER" id="PTHR32309:SF13">
    <property type="entry name" value="FERRIC ENTEROBACTIN TRANSPORT PROTEIN FEPE"/>
    <property type="match status" value="1"/>
</dbReference>
<evidence type="ECO:0000259" key="3">
    <source>
        <dbReference type="Pfam" id="PF13807"/>
    </source>
</evidence>
<dbReference type="AlphaFoldDB" id="A0A1H4D354"/>
<accession>A0A1H4D354</accession>
<dbReference type="InterPro" id="IPR014345">
    <property type="entry name" value="XrtA_polysacc_chain"/>
</dbReference>
<dbReference type="GO" id="GO:0005886">
    <property type="term" value="C:plasma membrane"/>
    <property type="evidence" value="ECO:0007669"/>
    <property type="project" value="TreeGrafter"/>
</dbReference>
<dbReference type="GO" id="GO:0004713">
    <property type="term" value="F:protein tyrosine kinase activity"/>
    <property type="evidence" value="ECO:0007669"/>
    <property type="project" value="TreeGrafter"/>
</dbReference>
<name>A0A1H4D354_9BURK</name>
<feature type="transmembrane region" description="Helical" evidence="2">
    <location>
        <begin position="21"/>
        <end position="40"/>
    </location>
</feature>
<dbReference type="GeneID" id="34231746"/>
<dbReference type="NCBIfam" id="TIGR03007">
    <property type="entry name" value="pepcterm_ChnLen"/>
    <property type="match status" value="1"/>
</dbReference>
<evidence type="ECO:0000313" key="5">
    <source>
        <dbReference type="Proteomes" id="UP000199002"/>
    </source>
</evidence>
<feature type="transmembrane region" description="Helical" evidence="2">
    <location>
        <begin position="494"/>
        <end position="515"/>
    </location>
</feature>
<evidence type="ECO:0000256" key="1">
    <source>
        <dbReference type="SAM" id="Coils"/>
    </source>
</evidence>
<keyword evidence="2" id="KW-0472">Membrane</keyword>
<sequence length="520" mass="57642">MDELLGQITTAVRGMWIYRRLAMLITWLVAAVGVGAVLMMPDHYQASARVFVDTQSILRPLMTGIAVQPNIEQQVAMLSRTLLSRPTVERLVRTVDLDLGANSKAAKDAVVDTVTKSISIQTTGRDNLYTLSYRDQNPEKAQRVVQALLTIFVESSLGASRQDSDSARRFLDEQIKSYEAKLTDAEGRLKAFKLRNIELQSQSGLDSAGRAAEIGNLLSQARLELREAESARAAASRQLEMLRAQTGESLLGSAVGIQTPELDARLYEQKRNLDTLLQRYTDEHPDVANTRRLIGELETQKRREMEELRRKAQAAPGSPAVQTNPAAVELSRIYSAAEVQVASLRARVVEYESRANRVQQQLKVAPQLEAELAQLNRDYQINQKNYADLVSRRESAMMSGQLENTSNVAEFRVIDPPRVAPKPVAPNRVLLMPITLLVALGAGLGMAFLMSQIRPVFFDGVALRQLTQLPLLGVVDLIPSDDFRQRESRSLKRFIMALLALVFLYAGGMLALSYLSGLLG</sequence>
<feature type="coiled-coil region" evidence="1">
    <location>
        <begin position="168"/>
        <end position="245"/>
    </location>
</feature>
<feature type="domain" description="Tyrosine-protein kinase G-rich" evidence="3">
    <location>
        <begin position="369"/>
        <end position="449"/>
    </location>
</feature>
<gene>
    <name evidence="4" type="ORF">SAMN05421875_12241</name>
</gene>
<reference evidence="5" key="1">
    <citation type="submission" date="2016-10" db="EMBL/GenBank/DDBJ databases">
        <authorList>
            <person name="Varghese N."/>
            <person name="Submissions S."/>
        </authorList>
    </citation>
    <scope>NUCLEOTIDE SEQUENCE [LARGE SCALE GENOMIC DNA]</scope>
    <source>
        <strain evidence="5">DSM 25157</strain>
    </source>
</reference>
<protein>
    <submittedName>
        <fullName evidence="4">Polysaccharide chain length determinant protein, PEP-CTERM locus subfamily</fullName>
    </submittedName>
</protein>
<dbReference type="RefSeq" id="WP_092699498.1">
    <property type="nucleotide sequence ID" value="NZ_CAXIQW010000042.1"/>
</dbReference>
<keyword evidence="1" id="KW-0175">Coiled coil</keyword>
<proteinExistence type="predicted"/>
<dbReference type="PANTHER" id="PTHR32309">
    <property type="entry name" value="TYROSINE-PROTEIN KINASE"/>
    <property type="match status" value="1"/>
</dbReference>
<keyword evidence="2" id="KW-0812">Transmembrane</keyword>
<feature type="coiled-coil region" evidence="1">
    <location>
        <begin position="287"/>
        <end position="385"/>
    </location>
</feature>
<evidence type="ECO:0000313" key="4">
    <source>
        <dbReference type="EMBL" id="SEA67185.1"/>
    </source>
</evidence>
<keyword evidence="2" id="KW-1133">Transmembrane helix</keyword>
<evidence type="ECO:0000256" key="2">
    <source>
        <dbReference type="SAM" id="Phobius"/>
    </source>
</evidence>
<dbReference type="Proteomes" id="UP000199002">
    <property type="component" value="Unassembled WGS sequence"/>
</dbReference>
<organism evidence="4 5">
    <name type="scientific">Acidovorax soli</name>
    <dbReference type="NCBI Taxonomy" id="592050"/>
    <lineage>
        <taxon>Bacteria</taxon>
        <taxon>Pseudomonadati</taxon>
        <taxon>Pseudomonadota</taxon>
        <taxon>Betaproteobacteria</taxon>
        <taxon>Burkholderiales</taxon>
        <taxon>Comamonadaceae</taxon>
        <taxon>Acidovorax</taxon>
    </lineage>
</organism>
<keyword evidence="5" id="KW-1185">Reference proteome</keyword>
<dbReference type="InterPro" id="IPR050445">
    <property type="entry name" value="Bact_polysacc_biosynth/exp"/>
</dbReference>
<dbReference type="STRING" id="592050.SAMN05421875_12241"/>